<dbReference type="Proteomes" id="UP001159641">
    <property type="component" value="Unassembled WGS sequence"/>
</dbReference>
<dbReference type="AlphaFoldDB" id="A0AB34GE20"/>
<protein>
    <submittedName>
        <fullName evidence="1">Uncharacterized protein</fullName>
    </submittedName>
</protein>
<sequence>MGTWQRLLLFRGASLRVYGGAYVPLWGSRVLVWGRQFSGAEKTY</sequence>
<name>A0AB34GE20_ESCRO</name>
<comment type="caution">
    <text evidence="1">The sequence shown here is derived from an EMBL/GenBank/DDBJ whole genome shotgun (WGS) entry which is preliminary data.</text>
</comment>
<organism evidence="1 2">
    <name type="scientific">Eschrichtius robustus</name>
    <name type="common">California gray whale</name>
    <name type="synonym">Eschrichtius gibbosus</name>
    <dbReference type="NCBI Taxonomy" id="9764"/>
    <lineage>
        <taxon>Eukaryota</taxon>
        <taxon>Metazoa</taxon>
        <taxon>Chordata</taxon>
        <taxon>Craniata</taxon>
        <taxon>Vertebrata</taxon>
        <taxon>Euteleostomi</taxon>
        <taxon>Mammalia</taxon>
        <taxon>Eutheria</taxon>
        <taxon>Laurasiatheria</taxon>
        <taxon>Artiodactyla</taxon>
        <taxon>Whippomorpha</taxon>
        <taxon>Cetacea</taxon>
        <taxon>Mysticeti</taxon>
        <taxon>Eschrichtiidae</taxon>
        <taxon>Eschrichtius</taxon>
    </lineage>
</organism>
<evidence type="ECO:0000313" key="2">
    <source>
        <dbReference type="Proteomes" id="UP001159641"/>
    </source>
</evidence>
<accession>A0AB34GE20</accession>
<proteinExistence type="predicted"/>
<gene>
    <name evidence="1" type="ORF">J1605_014861</name>
</gene>
<evidence type="ECO:0000313" key="1">
    <source>
        <dbReference type="EMBL" id="KAJ8777081.1"/>
    </source>
</evidence>
<dbReference type="EMBL" id="JAIQCJ010002317">
    <property type="protein sequence ID" value="KAJ8777081.1"/>
    <property type="molecule type" value="Genomic_DNA"/>
</dbReference>
<reference evidence="1 2" key="1">
    <citation type="submission" date="2022-11" db="EMBL/GenBank/DDBJ databases">
        <title>Whole genome sequence of Eschrichtius robustus ER-17-0199.</title>
        <authorList>
            <person name="Bruniche-Olsen A."/>
            <person name="Black A.N."/>
            <person name="Fields C.J."/>
            <person name="Walden K."/>
            <person name="Dewoody J.A."/>
        </authorList>
    </citation>
    <scope>NUCLEOTIDE SEQUENCE [LARGE SCALE GENOMIC DNA]</scope>
    <source>
        <strain evidence="1">ER-17-0199</strain>
        <tissue evidence="1">Blubber</tissue>
    </source>
</reference>
<keyword evidence="2" id="KW-1185">Reference proteome</keyword>